<proteinExistence type="predicted"/>
<dbReference type="VEuPathDB" id="FungiDB:PV07_02385"/>
<evidence type="ECO:0000313" key="8">
    <source>
        <dbReference type="Proteomes" id="UP000054466"/>
    </source>
</evidence>
<evidence type="ECO:0000256" key="1">
    <source>
        <dbReference type="ARBA" id="ARBA00023015"/>
    </source>
</evidence>
<dbReference type="Pfam" id="PF00172">
    <property type="entry name" value="Zn_clus"/>
    <property type="match status" value="1"/>
</dbReference>
<evidence type="ECO:0000256" key="4">
    <source>
        <dbReference type="ARBA" id="ARBA00023242"/>
    </source>
</evidence>
<dbReference type="AlphaFoldDB" id="A0A0D2A5Q8"/>
<dbReference type="PANTHER" id="PTHR47785:SF5">
    <property type="entry name" value="ZN(II)2CYS6 TRANSCRIPTION FACTOR (EUROFUNG)"/>
    <property type="match status" value="1"/>
</dbReference>
<gene>
    <name evidence="7" type="ORF">PV07_02385</name>
</gene>
<evidence type="ECO:0000256" key="5">
    <source>
        <dbReference type="SAM" id="MobiDB-lite"/>
    </source>
</evidence>
<evidence type="ECO:0000259" key="6">
    <source>
        <dbReference type="PROSITE" id="PS50048"/>
    </source>
</evidence>
<dbReference type="HOGENOM" id="CLU_004835_2_0_1"/>
<organism evidence="7 8">
    <name type="scientific">Cladophialophora immunda</name>
    <dbReference type="NCBI Taxonomy" id="569365"/>
    <lineage>
        <taxon>Eukaryota</taxon>
        <taxon>Fungi</taxon>
        <taxon>Dikarya</taxon>
        <taxon>Ascomycota</taxon>
        <taxon>Pezizomycotina</taxon>
        <taxon>Eurotiomycetes</taxon>
        <taxon>Chaetothyriomycetidae</taxon>
        <taxon>Chaetothyriales</taxon>
        <taxon>Herpotrichiellaceae</taxon>
        <taxon>Cladophialophora</taxon>
    </lineage>
</organism>
<keyword evidence="8" id="KW-1185">Reference proteome</keyword>
<feature type="region of interest" description="Disordered" evidence="5">
    <location>
        <begin position="102"/>
        <end position="121"/>
    </location>
</feature>
<dbReference type="RefSeq" id="XP_016255917.1">
    <property type="nucleotide sequence ID" value="XM_016388989.1"/>
</dbReference>
<dbReference type="PANTHER" id="PTHR47785">
    <property type="entry name" value="ZN(II)2CYS6 TRANSCRIPTION FACTOR (EUROFUNG)-RELATED-RELATED"/>
    <property type="match status" value="1"/>
</dbReference>
<dbReference type="EMBL" id="KN847040">
    <property type="protein sequence ID" value="KIW35701.1"/>
    <property type="molecule type" value="Genomic_DNA"/>
</dbReference>
<dbReference type="GeneID" id="27341579"/>
<dbReference type="CDD" id="cd00067">
    <property type="entry name" value="GAL4"/>
    <property type="match status" value="1"/>
</dbReference>
<evidence type="ECO:0000256" key="3">
    <source>
        <dbReference type="ARBA" id="ARBA00023163"/>
    </source>
</evidence>
<dbReference type="PROSITE" id="PS00463">
    <property type="entry name" value="ZN2_CY6_FUNGAL_1"/>
    <property type="match status" value="1"/>
</dbReference>
<dbReference type="InterPro" id="IPR001138">
    <property type="entry name" value="Zn2Cys6_DnaBD"/>
</dbReference>
<accession>A0A0D2A5Q8</accession>
<reference evidence="7 8" key="1">
    <citation type="submission" date="2015-01" db="EMBL/GenBank/DDBJ databases">
        <title>The Genome Sequence of Cladophialophora immunda CBS83496.</title>
        <authorList>
            <consortium name="The Broad Institute Genomics Platform"/>
            <person name="Cuomo C."/>
            <person name="de Hoog S."/>
            <person name="Gorbushina A."/>
            <person name="Stielow B."/>
            <person name="Teixiera M."/>
            <person name="Abouelleil A."/>
            <person name="Chapman S.B."/>
            <person name="Priest M."/>
            <person name="Young S.K."/>
            <person name="Wortman J."/>
            <person name="Nusbaum C."/>
            <person name="Birren B."/>
        </authorList>
    </citation>
    <scope>NUCLEOTIDE SEQUENCE [LARGE SCALE GENOMIC DNA]</scope>
    <source>
        <strain evidence="7 8">CBS 83496</strain>
    </source>
</reference>
<feature type="domain" description="Zn(2)-C6 fungal-type" evidence="6">
    <location>
        <begin position="40"/>
        <end position="70"/>
    </location>
</feature>
<dbReference type="Gene3D" id="4.10.240.10">
    <property type="entry name" value="Zn(2)-C6 fungal-type DNA-binding domain"/>
    <property type="match status" value="1"/>
</dbReference>
<dbReference type="OrthoDB" id="4356994at2759"/>
<dbReference type="SMART" id="SM00066">
    <property type="entry name" value="GAL4"/>
    <property type="match status" value="1"/>
</dbReference>
<sequence length="668" mass="75273">MLPSPTGEATDRAGSKRKLPPTTYSPTLRGAWPRKRAFVACQTCRARKTKCDNTRPTCGSCRQLGSTCNFPDPNLEQASFDPASLTILDRLNYLIGIVESEQKGRMPGDSNPAAERQSTDPMIFGSVPESTETYFTPDPGTSETPHADVSNIRSTLRTSTTGNVDGVSLPRIFHGSSEDILDWSVLHSNYGREQIEKLIFDETLHSDFESGRHATSPSAVSLDPRNQSSLGRGIREEDVRDLVERFLANVHTKNPIFESNVLREIARPVASEGLGWDARTCLVLLACACAAISQPFVRVSISDLPGSDSLADAPDYTTAEAYYDAARKRIGLLTNTKLATECHFLAGVYEMYSMRPLRASISFNRACVAFQALTWMRSEHYVDESRLEKAQASRLYWSCLKSEHEIMVELRFPASGLTTLNYTQAFPLPPGIPNTSQTPRAWHVSEDLHAKTMRSGELDPEFEKAWYYYLADIAVRRILQRVFDCFYKSSHHAWLQQNISHMIWSADELDQQLTQWRDNLPSPVSFNDKSLADDELSFHLQARFAEVKERIFRPFLYIVIHRPGPGVQDRGRRQLVQKHISACLQLIQHWNTTHRHHGTWLMVRQSFAAGLLLVAAHRSGLTDGEISDAAFSDTMRTCIGTLRYWEREAPDLRASRLILEEMTADLLS</sequence>
<dbReference type="Proteomes" id="UP000054466">
    <property type="component" value="Unassembled WGS sequence"/>
</dbReference>
<dbReference type="CDD" id="cd12148">
    <property type="entry name" value="fungal_TF_MHR"/>
    <property type="match status" value="1"/>
</dbReference>
<feature type="compositionally biased region" description="Polar residues" evidence="5">
    <location>
        <begin position="213"/>
        <end position="229"/>
    </location>
</feature>
<keyword evidence="3" id="KW-0804">Transcription</keyword>
<dbReference type="InterPro" id="IPR053181">
    <property type="entry name" value="EcdB-like_regulator"/>
</dbReference>
<dbReference type="GO" id="GO:0008270">
    <property type="term" value="F:zinc ion binding"/>
    <property type="evidence" value="ECO:0007669"/>
    <property type="project" value="InterPro"/>
</dbReference>
<dbReference type="GO" id="GO:0003677">
    <property type="term" value="F:DNA binding"/>
    <property type="evidence" value="ECO:0007669"/>
    <property type="project" value="UniProtKB-KW"/>
</dbReference>
<dbReference type="InterPro" id="IPR036864">
    <property type="entry name" value="Zn2-C6_fun-type_DNA-bd_sf"/>
</dbReference>
<dbReference type="GO" id="GO:0000981">
    <property type="term" value="F:DNA-binding transcription factor activity, RNA polymerase II-specific"/>
    <property type="evidence" value="ECO:0007669"/>
    <property type="project" value="InterPro"/>
</dbReference>
<name>A0A0D2A5Q8_9EURO</name>
<dbReference type="STRING" id="569365.A0A0D2A5Q8"/>
<keyword evidence="2" id="KW-0238">DNA-binding</keyword>
<keyword evidence="4" id="KW-0539">Nucleus</keyword>
<dbReference type="PROSITE" id="PS50048">
    <property type="entry name" value="ZN2_CY6_FUNGAL_2"/>
    <property type="match status" value="1"/>
</dbReference>
<evidence type="ECO:0000313" key="7">
    <source>
        <dbReference type="EMBL" id="KIW35701.1"/>
    </source>
</evidence>
<dbReference type="SUPFAM" id="SSF57701">
    <property type="entry name" value="Zn2/Cys6 DNA-binding domain"/>
    <property type="match status" value="1"/>
</dbReference>
<feature type="region of interest" description="Disordered" evidence="5">
    <location>
        <begin position="1"/>
        <end position="29"/>
    </location>
</feature>
<keyword evidence="1" id="KW-0805">Transcription regulation</keyword>
<protein>
    <recommendedName>
        <fullName evidence="6">Zn(2)-C6 fungal-type domain-containing protein</fullName>
    </recommendedName>
</protein>
<evidence type="ECO:0000256" key="2">
    <source>
        <dbReference type="ARBA" id="ARBA00023125"/>
    </source>
</evidence>
<feature type="region of interest" description="Disordered" evidence="5">
    <location>
        <begin position="210"/>
        <end position="229"/>
    </location>
</feature>